<dbReference type="GO" id="GO:0030620">
    <property type="term" value="F:U2 snRNA binding"/>
    <property type="evidence" value="ECO:0007669"/>
    <property type="project" value="TreeGrafter"/>
</dbReference>
<dbReference type="Proteomes" id="UP000515123">
    <property type="component" value="Linkage group 17"/>
</dbReference>
<accession>A0A6P5GPN8</accession>
<evidence type="ECO:0000313" key="5">
    <source>
        <dbReference type="RefSeq" id="XP_020107390.1"/>
    </source>
</evidence>
<name>A0A6P5GPN8_ANACO</name>
<feature type="compositionally biased region" description="Basic and acidic residues" evidence="1">
    <location>
        <begin position="199"/>
        <end position="235"/>
    </location>
</feature>
<feature type="domain" description="Coilin N-terminal" evidence="2">
    <location>
        <begin position="9"/>
        <end position="184"/>
    </location>
</feature>
<sequence>MEGEVEGPVRVRVVFDDRRMLTRSQRAEGLRRCWLLLRPGIATVADLAHHVSRRFRLRRACPDGLVLSMDEFVLPSFESTCIFRDKDIIRVRKKVCKKKEIADIPDDVHCIQDSEIIEKQPILSNGEILAIESQDDVGRRKGKDEQGGSEHQDINATCTHEGTSTKKKRKDSDKSHSSKKKKQKLADPEKSIVMTEEIENIHQEQKQSFFEKGETSKKKSKIKDLSSKGDGRSDALVDSQADNVAKETDKSAPTGERNDQAEVNCQANTCQAQANGTTIKAPSRTALRKKAKRIYWREVKRQMKENSQSLTPANNMQWPPPKQQAASNSQCRPLQQQTLEENRETVDEVVPIVVRPGHIRFEPADEGPSNWQSKLDAGPSNLQLNGPRETLLWNGIASKKKGQKWGREKGSCRSNDVEVVYNEPASEKIIPEQGKSVDVHLDFESLFPLTRIPKEGDLIVYRLVELSSSWCPELSSYRVGKVILYDPISMRILLVPVPEYPIFPDAKEDTDESALQWDISLYKEDGTLEIDYPSLVDVRLLKGADSAAEANGTTPENTKEMTSGKSIARVSNCEVAMAKSNAQNSAGPSGSKPSSGWEQIDQALHEKKAELQENGWGTWTPNKSTFTTSSWSYSALRGSALGPTVAFLRGRNNRGGKNFNPKFRK</sequence>
<feature type="region of interest" description="Disordered" evidence="1">
    <location>
        <begin position="134"/>
        <end position="262"/>
    </location>
</feature>
<evidence type="ECO:0000256" key="1">
    <source>
        <dbReference type="SAM" id="MobiDB-lite"/>
    </source>
</evidence>
<dbReference type="OrthoDB" id="74813at2759"/>
<organism evidence="4 5">
    <name type="scientific">Ananas comosus</name>
    <name type="common">Pineapple</name>
    <name type="synonym">Ananas ananas</name>
    <dbReference type="NCBI Taxonomy" id="4615"/>
    <lineage>
        <taxon>Eukaryota</taxon>
        <taxon>Viridiplantae</taxon>
        <taxon>Streptophyta</taxon>
        <taxon>Embryophyta</taxon>
        <taxon>Tracheophyta</taxon>
        <taxon>Spermatophyta</taxon>
        <taxon>Magnoliopsida</taxon>
        <taxon>Liliopsida</taxon>
        <taxon>Poales</taxon>
        <taxon>Bromeliaceae</taxon>
        <taxon>Bromelioideae</taxon>
        <taxon>Ananas</taxon>
    </lineage>
</organism>
<feature type="compositionally biased region" description="Basic and acidic residues" evidence="1">
    <location>
        <begin position="136"/>
        <end position="153"/>
    </location>
</feature>
<feature type="compositionally biased region" description="Basic and acidic residues" evidence="1">
    <location>
        <begin position="244"/>
        <end position="260"/>
    </location>
</feature>
<evidence type="ECO:0000259" key="3">
    <source>
        <dbReference type="Pfam" id="PF23086"/>
    </source>
</evidence>
<dbReference type="Pfam" id="PF23086">
    <property type="entry name" value="Tudor_Coilin"/>
    <property type="match status" value="1"/>
</dbReference>
<reference evidence="4" key="1">
    <citation type="journal article" date="2015" name="Nat. Genet.">
        <title>The pineapple genome and the evolution of CAM photosynthesis.</title>
        <authorList>
            <person name="Ming R."/>
            <person name="VanBuren R."/>
            <person name="Wai C.M."/>
            <person name="Tang H."/>
            <person name="Schatz M.C."/>
            <person name="Bowers J.E."/>
            <person name="Lyons E."/>
            <person name="Wang M.L."/>
            <person name="Chen J."/>
            <person name="Biggers E."/>
            <person name="Zhang J."/>
            <person name="Huang L."/>
            <person name="Zhang L."/>
            <person name="Miao W."/>
            <person name="Zhang J."/>
            <person name="Ye Z."/>
            <person name="Miao C."/>
            <person name="Lin Z."/>
            <person name="Wang H."/>
            <person name="Zhou H."/>
            <person name="Yim W.C."/>
            <person name="Priest H.D."/>
            <person name="Zheng C."/>
            <person name="Woodhouse M."/>
            <person name="Edger P.P."/>
            <person name="Guyot R."/>
            <person name="Guo H.B."/>
            <person name="Guo H."/>
            <person name="Zheng G."/>
            <person name="Singh R."/>
            <person name="Sharma A."/>
            <person name="Min X."/>
            <person name="Zheng Y."/>
            <person name="Lee H."/>
            <person name="Gurtowski J."/>
            <person name="Sedlazeck F.J."/>
            <person name="Harkess A."/>
            <person name="McKain M.R."/>
            <person name="Liao Z."/>
            <person name="Fang J."/>
            <person name="Liu J."/>
            <person name="Zhang X."/>
            <person name="Zhang Q."/>
            <person name="Hu W."/>
            <person name="Qin Y."/>
            <person name="Wang K."/>
            <person name="Chen L.Y."/>
            <person name="Shirley N."/>
            <person name="Lin Y.R."/>
            <person name="Liu L.Y."/>
            <person name="Hernandez A.G."/>
            <person name="Wright C.L."/>
            <person name="Bulone V."/>
            <person name="Tuskan G.A."/>
            <person name="Heath K."/>
            <person name="Zee F."/>
            <person name="Moore P.H."/>
            <person name="Sunkar R."/>
            <person name="Leebens-Mack J.H."/>
            <person name="Mockler T."/>
            <person name="Bennetzen J.L."/>
            <person name="Freeling M."/>
            <person name="Sankoff D."/>
            <person name="Paterson A.H."/>
            <person name="Zhu X."/>
            <person name="Yang X."/>
            <person name="Smith J.A."/>
            <person name="Cushman J.C."/>
            <person name="Paull R.E."/>
            <person name="Yu Q."/>
        </authorList>
    </citation>
    <scope>NUCLEOTIDE SEQUENCE [LARGE SCALE GENOMIC DNA]</scope>
    <source>
        <strain evidence="4">cv. F153</strain>
    </source>
</reference>
<dbReference type="InterPro" id="IPR056398">
    <property type="entry name" value="Tudor_Coilin"/>
</dbReference>
<dbReference type="InterPro" id="IPR024822">
    <property type="entry name" value="Coilin"/>
</dbReference>
<gene>
    <name evidence="5" type="primary">LOC109723444</name>
</gene>
<protein>
    <submittedName>
        <fullName evidence="5">Coilin</fullName>
    </submittedName>
</protein>
<dbReference type="GO" id="GO:0030619">
    <property type="term" value="F:U1 snRNA binding"/>
    <property type="evidence" value="ECO:0007669"/>
    <property type="project" value="TreeGrafter"/>
</dbReference>
<dbReference type="GO" id="GO:0015030">
    <property type="term" value="C:Cajal body"/>
    <property type="evidence" value="ECO:0007669"/>
    <property type="project" value="TreeGrafter"/>
</dbReference>
<feature type="domain" description="Coilin tudor" evidence="3">
    <location>
        <begin position="440"/>
        <end position="542"/>
    </location>
</feature>
<reference evidence="5" key="2">
    <citation type="submission" date="2025-08" db="UniProtKB">
        <authorList>
            <consortium name="RefSeq"/>
        </authorList>
    </citation>
    <scope>IDENTIFICATION</scope>
    <source>
        <tissue evidence="5">Leaf</tissue>
    </source>
</reference>
<dbReference type="PANTHER" id="PTHR15197">
    <property type="entry name" value="COILIN P80"/>
    <property type="match status" value="1"/>
</dbReference>
<dbReference type="GO" id="GO:0000387">
    <property type="term" value="P:spliceosomal snRNP assembly"/>
    <property type="evidence" value="ECO:0007669"/>
    <property type="project" value="TreeGrafter"/>
</dbReference>
<dbReference type="Gramene" id="Aco003569.1.mrna1">
    <property type="protein sequence ID" value="Aco003569.1.mrna1"/>
    <property type="gene ID" value="Aco003569.1.path1"/>
</dbReference>
<dbReference type="PANTHER" id="PTHR15197:SF0">
    <property type="entry name" value="COILIN"/>
    <property type="match status" value="1"/>
</dbReference>
<dbReference type="RefSeq" id="XP_020107390.1">
    <property type="nucleotide sequence ID" value="XM_020251801.1"/>
</dbReference>
<dbReference type="AlphaFoldDB" id="A0A6P5GPN8"/>
<dbReference type="InterPro" id="IPR031722">
    <property type="entry name" value="Coilin_N"/>
</dbReference>
<proteinExistence type="predicted"/>
<feature type="compositionally biased region" description="Polar residues" evidence="1">
    <location>
        <begin position="305"/>
        <end position="317"/>
    </location>
</feature>
<evidence type="ECO:0000259" key="2">
    <source>
        <dbReference type="Pfam" id="PF15862"/>
    </source>
</evidence>
<evidence type="ECO:0000313" key="4">
    <source>
        <dbReference type="Proteomes" id="UP000515123"/>
    </source>
</evidence>
<feature type="region of interest" description="Disordered" evidence="1">
    <location>
        <begin position="303"/>
        <end position="328"/>
    </location>
</feature>
<feature type="region of interest" description="Disordered" evidence="1">
    <location>
        <begin position="579"/>
        <end position="598"/>
    </location>
</feature>
<keyword evidence="4" id="KW-1185">Reference proteome</keyword>
<feature type="compositionally biased region" description="Low complexity" evidence="1">
    <location>
        <begin position="585"/>
        <end position="596"/>
    </location>
</feature>
<dbReference type="GeneID" id="109723444"/>
<dbReference type="Pfam" id="PF15862">
    <property type="entry name" value="Coilin_N"/>
    <property type="match status" value="1"/>
</dbReference>